<accession>A0ABM5IXP5</accession>
<dbReference type="InterPro" id="IPR003034">
    <property type="entry name" value="SAP_dom"/>
</dbReference>
<dbReference type="SUPFAM" id="SSF68906">
    <property type="entry name" value="SAP domain"/>
    <property type="match status" value="1"/>
</dbReference>
<dbReference type="Proteomes" id="UP001652700">
    <property type="component" value="Unplaced"/>
</dbReference>
<evidence type="ECO:0000313" key="5">
    <source>
        <dbReference type="EnsemblMetazoa" id="XP_028147482.2"/>
    </source>
</evidence>
<evidence type="ECO:0000256" key="1">
    <source>
        <dbReference type="ARBA" id="ARBA00004123"/>
    </source>
</evidence>
<keyword evidence="6" id="KW-1185">Reference proteome</keyword>
<evidence type="ECO:0000259" key="4">
    <source>
        <dbReference type="PROSITE" id="PS50800"/>
    </source>
</evidence>
<organism evidence="5 6">
    <name type="scientific">Diabrotica virgifera virgifera</name>
    <name type="common">western corn rootworm</name>
    <dbReference type="NCBI Taxonomy" id="50390"/>
    <lineage>
        <taxon>Eukaryota</taxon>
        <taxon>Metazoa</taxon>
        <taxon>Ecdysozoa</taxon>
        <taxon>Arthropoda</taxon>
        <taxon>Hexapoda</taxon>
        <taxon>Insecta</taxon>
        <taxon>Pterygota</taxon>
        <taxon>Neoptera</taxon>
        <taxon>Endopterygota</taxon>
        <taxon>Coleoptera</taxon>
        <taxon>Polyphaga</taxon>
        <taxon>Cucujiformia</taxon>
        <taxon>Chrysomeloidea</taxon>
        <taxon>Chrysomelidae</taxon>
        <taxon>Galerucinae</taxon>
        <taxon>Diabroticina</taxon>
        <taxon>Diabroticites</taxon>
        <taxon>Diabrotica</taxon>
    </lineage>
</organism>
<dbReference type="GeneID" id="114340906"/>
<dbReference type="InterPro" id="IPR036361">
    <property type="entry name" value="SAP_dom_sf"/>
</dbReference>
<dbReference type="RefSeq" id="XP_028147482.2">
    <property type="nucleotide sequence ID" value="XM_028291681.2"/>
</dbReference>
<evidence type="ECO:0000256" key="2">
    <source>
        <dbReference type="ARBA" id="ARBA00022884"/>
    </source>
</evidence>
<dbReference type="Gene3D" id="1.10.720.30">
    <property type="entry name" value="SAP domain"/>
    <property type="match status" value="1"/>
</dbReference>
<evidence type="ECO:0000313" key="6">
    <source>
        <dbReference type="Proteomes" id="UP001652700"/>
    </source>
</evidence>
<protein>
    <recommendedName>
        <fullName evidence="4">SAP domain-containing protein</fullName>
    </recommendedName>
</protein>
<comment type="subcellular location">
    <subcellularLocation>
        <location evidence="1">Nucleus</location>
    </subcellularLocation>
</comment>
<sequence length="146" mass="16091">MSSQYKPKVCDLRVTELRIELEIRELDSAGKKADLLDRLKNALKEEDHDPETYVFEDRHAALISSISNDITSLENKVSGDITSLENKVSSGDVSKVSANITSLEHRASSDILKVSGDISSLESKMTDEISASISKSPLILTTKYHP</sequence>
<keyword evidence="3" id="KW-0539">Nucleus</keyword>
<dbReference type="EnsemblMetazoa" id="XM_028291681.2">
    <property type="protein sequence ID" value="XP_028147482.2"/>
    <property type="gene ID" value="LOC114340906"/>
</dbReference>
<feature type="domain" description="SAP" evidence="4">
    <location>
        <begin position="9"/>
        <end position="43"/>
    </location>
</feature>
<dbReference type="PROSITE" id="PS50800">
    <property type="entry name" value="SAP"/>
    <property type="match status" value="1"/>
</dbReference>
<evidence type="ECO:0000256" key="3">
    <source>
        <dbReference type="ARBA" id="ARBA00023242"/>
    </source>
</evidence>
<dbReference type="SMART" id="SM00513">
    <property type="entry name" value="SAP"/>
    <property type="match status" value="1"/>
</dbReference>
<name>A0ABM5IXP5_DIAVI</name>
<proteinExistence type="predicted"/>
<dbReference type="InterPro" id="IPR051738">
    <property type="entry name" value="SAF_Modulators"/>
</dbReference>
<keyword evidence="2" id="KW-0694">RNA-binding</keyword>
<dbReference type="PANTHER" id="PTHR15683">
    <property type="entry name" value="SCAFFOLD ATTACHMENT FACTOR B-RELATED"/>
    <property type="match status" value="1"/>
</dbReference>
<dbReference type="Pfam" id="PF02037">
    <property type="entry name" value="SAP"/>
    <property type="match status" value="1"/>
</dbReference>
<reference evidence="5" key="1">
    <citation type="submission" date="2025-05" db="UniProtKB">
        <authorList>
            <consortium name="EnsemblMetazoa"/>
        </authorList>
    </citation>
    <scope>IDENTIFICATION</scope>
</reference>
<dbReference type="PANTHER" id="PTHR15683:SF8">
    <property type="entry name" value="SCAFFOLD ATTACHMENT FACTOR B, ISOFORM B"/>
    <property type="match status" value="1"/>
</dbReference>